<evidence type="ECO:0000313" key="8">
    <source>
        <dbReference type="EMBL" id="EKX43887.1"/>
    </source>
</evidence>
<dbReference type="InterPro" id="IPR050401">
    <property type="entry name" value="Cyclic_nucleotide_synthase"/>
</dbReference>
<dbReference type="PROSITE" id="PS50125">
    <property type="entry name" value="GUANYLATE_CYCLASE_2"/>
    <property type="match status" value="1"/>
</dbReference>
<dbReference type="RefSeq" id="XP_005830867.1">
    <property type="nucleotide sequence ID" value="XM_005830810.1"/>
</dbReference>
<dbReference type="Gene3D" id="3.30.70.1230">
    <property type="entry name" value="Nucleotide cyclase"/>
    <property type="match status" value="1"/>
</dbReference>
<feature type="non-terminal residue" evidence="8">
    <location>
        <position position="167"/>
    </location>
</feature>
<dbReference type="eggNOG" id="KOG1023">
    <property type="taxonomic scope" value="Eukaryota"/>
</dbReference>
<dbReference type="GO" id="GO:0001653">
    <property type="term" value="F:peptide receptor activity"/>
    <property type="evidence" value="ECO:0007669"/>
    <property type="project" value="TreeGrafter"/>
</dbReference>
<evidence type="ECO:0000256" key="5">
    <source>
        <dbReference type="ARBA" id="ARBA00023136"/>
    </source>
</evidence>
<keyword evidence="2" id="KW-0812">Transmembrane</keyword>
<dbReference type="GO" id="GO:0005886">
    <property type="term" value="C:plasma membrane"/>
    <property type="evidence" value="ECO:0007669"/>
    <property type="project" value="TreeGrafter"/>
</dbReference>
<feature type="domain" description="Guanylate cyclase" evidence="7">
    <location>
        <begin position="1"/>
        <end position="120"/>
    </location>
</feature>
<evidence type="ECO:0000256" key="6">
    <source>
        <dbReference type="ARBA" id="ARBA00023239"/>
    </source>
</evidence>
<dbReference type="InterPro" id="IPR001054">
    <property type="entry name" value="A/G_cyclase"/>
</dbReference>
<dbReference type="PANTHER" id="PTHR11920">
    <property type="entry name" value="GUANYLYL CYCLASE"/>
    <property type="match status" value="1"/>
</dbReference>
<dbReference type="SUPFAM" id="SSF55073">
    <property type="entry name" value="Nucleotide cyclase"/>
    <property type="match status" value="1"/>
</dbReference>
<keyword evidence="5" id="KW-0472">Membrane</keyword>
<dbReference type="Proteomes" id="UP000011087">
    <property type="component" value="Unassembled WGS sequence"/>
</dbReference>
<evidence type="ECO:0000259" key="7">
    <source>
        <dbReference type="PROSITE" id="PS50125"/>
    </source>
</evidence>
<comment type="subcellular location">
    <subcellularLocation>
        <location evidence="1">Membrane</location>
    </subcellularLocation>
</comment>
<dbReference type="GO" id="GO:0007168">
    <property type="term" value="P:receptor guanylyl cyclase signaling pathway"/>
    <property type="evidence" value="ECO:0007669"/>
    <property type="project" value="TreeGrafter"/>
</dbReference>
<keyword evidence="10" id="KW-1185">Reference proteome</keyword>
<keyword evidence="4" id="KW-1133">Transmembrane helix</keyword>
<dbReference type="Pfam" id="PF00211">
    <property type="entry name" value="Guanylate_cyc"/>
    <property type="match status" value="1"/>
</dbReference>
<evidence type="ECO:0000313" key="10">
    <source>
        <dbReference type="Proteomes" id="UP000011087"/>
    </source>
</evidence>
<dbReference type="KEGG" id="gtt:GUITHDRAFT_54659"/>
<dbReference type="STRING" id="905079.L1J6E8"/>
<keyword evidence="6" id="KW-0456">Lyase</keyword>
<dbReference type="AlphaFoldDB" id="L1J6E8"/>
<evidence type="ECO:0000256" key="4">
    <source>
        <dbReference type="ARBA" id="ARBA00022989"/>
    </source>
</evidence>
<gene>
    <name evidence="8" type="ORF">GUITHDRAFT_54659</name>
</gene>
<dbReference type="SMART" id="SM00044">
    <property type="entry name" value="CYCc"/>
    <property type="match status" value="1"/>
</dbReference>
<evidence type="ECO:0000256" key="2">
    <source>
        <dbReference type="ARBA" id="ARBA00022692"/>
    </source>
</evidence>
<dbReference type="GO" id="GO:0004016">
    <property type="term" value="F:adenylate cyclase activity"/>
    <property type="evidence" value="ECO:0007669"/>
    <property type="project" value="TreeGrafter"/>
</dbReference>
<organism evidence="8">
    <name type="scientific">Guillardia theta (strain CCMP2712)</name>
    <name type="common">Cryptophyte</name>
    <dbReference type="NCBI Taxonomy" id="905079"/>
    <lineage>
        <taxon>Eukaryota</taxon>
        <taxon>Cryptophyceae</taxon>
        <taxon>Pyrenomonadales</taxon>
        <taxon>Geminigeraceae</taxon>
        <taxon>Guillardia</taxon>
    </lineage>
</organism>
<dbReference type="GO" id="GO:0004383">
    <property type="term" value="F:guanylate cyclase activity"/>
    <property type="evidence" value="ECO:0007669"/>
    <property type="project" value="TreeGrafter"/>
</dbReference>
<dbReference type="PaxDb" id="55529-EKX43887"/>
<evidence type="ECO:0000313" key="9">
    <source>
        <dbReference type="EnsemblProtists" id="EKX43887"/>
    </source>
</evidence>
<name>L1J6E8_GUITC</name>
<dbReference type="InterPro" id="IPR029787">
    <property type="entry name" value="Nucleotide_cyclase"/>
</dbReference>
<dbReference type="PANTHER" id="PTHR11920:SF335">
    <property type="entry name" value="GUANYLATE CYCLASE"/>
    <property type="match status" value="1"/>
</dbReference>
<dbReference type="HOGENOM" id="CLU_001072_6_2_1"/>
<dbReference type="OrthoDB" id="1890790at2759"/>
<dbReference type="CDD" id="cd07302">
    <property type="entry name" value="CHD"/>
    <property type="match status" value="1"/>
</dbReference>
<dbReference type="EnsemblProtists" id="EKX43887">
    <property type="protein sequence ID" value="EKX43887"/>
    <property type="gene ID" value="GUITHDRAFT_54659"/>
</dbReference>
<sequence>MEDFDLIDEIFSDFDAIVEFYGMFKYHHIQDSYVIACPRSACPFRDPSHAKSYQELSVIRMIQLAHSLLERARMHRSTSGKQLWAKIGLSIGPATGAVISCHRRFYCLFGDVVNTSARMCAYSEPGRIHCTAQVANILRGTSHGTIKVESRGEMAIKGKGVMETFFL</sequence>
<protein>
    <recommendedName>
        <fullName evidence="7">Guanylate cyclase domain-containing protein</fullName>
    </recommendedName>
</protein>
<dbReference type="EMBL" id="JH993007">
    <property type="protein sequence ID" value="EKX43887.1"/>
    <property type="molecule type" value="Genomic_DNA"/>
</dbReference>
<keyword evidence="3" id="KW-0547">Nucleotide-binding</keyword>
<reference evidence="8 10" key="1">
    <citation type="journal article" date="2012" name="Nature">
        <title>Algal genomes reveal evolutionary mosaicism and the fate of nucleomorphs.</title>
        <authorList>
            <consortium name="DOE Joint Genome Institute"/>
            <person name="Curtis B.A."/>
            <person name="Tanifuji G."/>
            <person name="Burki F."/>
            <person name="Gruber A."/>
            <person name="Irimia M."/>
            <person name="Maruyama S."/>
            <person name="Arias M.C."/>
            <person name="Ball S.G."/>
            <person name="Gile G.H."/>
            <person name="Hirakawa Y."/>
            <person name="Hopkins J.F."/>
            <person name="Kuo A."/>
            <person name="Rensing S.A."/>
            <person name="Schmutz J."/>
            <person name="Symeonidi A."/>
            <person name="Elias M."/>
            <person name="Eveleigh R.J."/>
            <person name="Herman E.K."/>
            <person name="Klute M.J."/>
            <person name="Nakayama T."/>
            <person name="Obornik M."/>
            <person name="Reyes-Prieto A."/>
            <person name="Armbrust E.V."/>
            <person name="Aves S.J."/>
            <person name="Beiko R.G."/>
            <person name="Coutinho P."/>
            <person name="Dacks J.B."/>
            <person name="Durnford D.G."/>
            <person name="Fast N.M."/>
            <person name="Green B.R."/>
            <person name="Grisdale C.J."/>
            <person name="Hempel F."/>
            <person name="Henrissat B."/>
            <person name="Hoppner M.P."/>
            <person name="Ishida K."/>
            <person name="Kim E."/>
            <person name="Koreny L."/>
            <person name="Kroth P.G."/>
            <person name="Liu Y."/>
            <person name="Malik S.B."/>
            <person name="Maier U.G."/>
            <person name="McRose D."/>
            <person name="Mock T."/>
            <person name="Neilson J.A."/>
            <person name="Onodera N.T."/>
            <person name="Poole A.M."/>
            <person name="Pritham E.J."/>
            <person name="Richards T.A."/>
            <person name="Rocap G."/>
            <person name="Roy S.W."/>
            <person name="Sarai C."/>
            <person name="Schaack S."/>
            <person name="Shirato S."/>
            <person name="Slamovits C.H."/>
            <person name="Spencer D.F."/>
            <person name="Suzuki S."/>
            <person name="Worden A.Z."/>
            <person name="Zauner S."/>
            <person name="Barry K."/>
            <person name="Bell C."/>
            <person name="Bharti A.K."/>
            <person name="Crow J.A."/>
            <person name="Grimwood J."/>
            <person name="Kramer R."/>
            <person name="Lindquist E."/>
            <person name="Lucas S."/>
            <person name="Salamov A."/>
            <person name="McFadden G.I."/>
            <person name="Lane C.E."/>
            <person name="Keeling P.J."/>
            <person name="Gray M.W."/>
            <person name="Grigoriev I.V."/>
            <person name="Archibald J.M."/>
        </authorList>
    </citation>
    <scope>NUCLEOTIDE SEQUENCE</scope>
    <source>
        <strain evidence="8 10">CCMP2712</strain>
    </source>
</reference>
<dbReference type="GO" id="GO:0035556">
    <property type="term" value="P:intracellular signal transduction"/>
    <property type="evidence" value="ECO:0007669"/>
    <property type="project" value="InterPro"/>
</dbReference>
<accession>L1J6E8</accession>
<dbReference type="GO" id="GO:0000166">
    <property type="term" value="F:nucleotide binding"/>
    <property type="evidence" value="ECO:0007669"/>
    <property type="project" value="UniProtKB-KW"/>
</dbReference>
<dbReference type="GeneID" id="17300564"/>
<evidence type="ECO:0000256" key="3">
    <source>
        <dbReference type="ARBA" id="ARBA00022741"/>
    </source>
</evidence>
<reference evidence="9" key="3">
    <citation type="submission" date="2015-06" db="UniProtKB">
        <authorList>
            <consortium name="EnsemblProtists"/>
        </authorList>
    </citation>
    <scope>IDENTIFICATION</scope>
</reference>
<proteinExistence type="predicted"/>
<evidence type="ECO:0000256" key="1">
    <source>
        <dbReference type="ARBA" id="ARBA00004370"/>
    </source>
</evidence>
<reference evidence="10" key="2">
    <citation type="submission" date="2012-11" db="EMBL/GenBank/DDBJ databases">
        <authorList>
            <person name="Kuo A."/>
            <person name="Curtis B.A."/>
            <person name="Tanifuji G."/>
            <person name="Burki F."/>
            <person name="Gruber A."/>
            <person name="Irimia M."/>
            <person name="Maruyama S."/>
            <person name="Arias M.C."/>
            <person name="Ball S.G."/>
            <person name="Gile G.H."/>
            <person name="Hirakawa Y."/>
            <person name="Hopkins J.F."/>
            <person name="Rensing S.A."/>
            <person name="Schmutz J."/>
            <person name="Symeonidi A."/>
            <person name="Elias M."/>
            <person name="Eveleigh R.J."/>
            <person name="Herman E.K."/>
            <person name="Klute M.J."/>
            <person name="Nakayama T."/>
            <person name="Obornik M."/>
            <person name="Reyes-Prieto A."/>
            <person name="Armbrust E.V."/>
            <person name="Aves S.J."/>
            <person name="Beiko R.G."/>
            <person name="Coutinho P."/>
            <person name="Dacks J.B."/>
            <person name="Durnford D.G."/>
            <person name="Fast N.M."/>
            <person name="Green B.R."/>
            <person name="Grisdale C."/>
            <person name="Hempe F."/>
            <person name="Henrissat B."/>
            <person name="Hoppner M.P."/>
            <person name="Ishida K.-I."/>
            <person name="Kim E."/>
            <person name="Koreny L."/>
            <person name="Kroth P.G."/>
            <person name="Liu Y."/>
            <person name="Malik S.-B."/>
            <person name="Maier U.G."/>
            <person name="McRose D."/>
            <person name="Mock T."/>
            <person name="Neilson J.A."/>
            <person name="Onodera N.T."/>
            <person name="Poole A.M."/>
            <person name="Pritham E.J."/>
            <person name="Richards T.A."/>
            <person name="Rocap G."/>
            <person name="Roy S.W."/>
            <person name="Sarai C."/>
            <person name="Schaack S."/>
            <person name="Shirato S."/>
            <person name="Slamovits C.H."/>
            <person name="Spencer D.F."/>
            <person name="Suzuki S."/>
            <person name="Worden A.Z."/>
            <person name="Zauner S."/>
            <person name="Barry K."/>
            <person name="Bell C."/>
            <person name="Bharti A.K."/>
            <person name="Crow J.A."/>
            <person name="Grimwood J."/>
            <person name="Kramer R."/>
            <person name="Lindquist E."/>
            <person name="Lucas S."/>
            <person name="Salamov A."/>
            <person name="McFadden G.I."/>
            <person name="Lane C.E."/>
            <person name="Keeling P.J."/>
            <person name="Gray M.W."/>
            <person name="Grigoriev I.V."/>
            <person name="Archibald J.M."/>
        </authorList>
    </citation>
    <scope>NUCLEOTIDE SEQUENCE</scope>
    <source>
        <strain evidence="10">CCMP2712</strain>
    </source>
</reference>